<evidence type="ECO:0000313" key="2">
    <source>
        <dbReference type="EMBL" id="KAK0407193.1"/>
    </source>
</evidence>
<organism evidence="2 3">
    <name type="scientific">Steinernema hermaphroditum</name>
    <dbReference type="NCBI Taxonomy" id="289476"/>
    <lineage>
        <taxon>Eukaryota</taxon>
        <taxon>Metazoa</taxon>
        <taxon>Ecdysozoa</taxon>
        <taxon>Nematoda</taxon>
        <taxon>Chromadorea</taxon>
        <taxon>Rhabditida</taxon>
        <taxon>Tylenchina</taxon>
        <taxon>Panagrolaimomorpha</taxon>
        <taxon>Strongyloidoidea</taxon>
        <taxon>Steinernematidae</taxon>
        <taxon>Steinernema</taxon>
    </lineage>
</organism>
<feature type="region of interest" description="Disordered" evidence="1">
    <location>
        <begin position="79"/>
        <end position="184"/>
    </location>
</feature>
<comment type="caution">
    <text evidence="2">The sequence shown here is derived from an EMBL/GenBank/DDBJ whole genome shotgun (WGS) entry which is preliminary data.</text>
</comment>
<dbReference type="EMBL" id="JAUCMV010000004">
    <property type="protein sequence ID" value="KAK0407193.1"/>
    <property type="molecule type" value="Genomic_DNA"/>
</dbReference>
<evidence type="ECO:0000256" key="1">
    <source>
        <dbReference type="SAM" id="MobiDB-lite"/>
    </source>
</evidence>
<feature type="compositionally biased region" description="Low complexity" evidence="1">
    <location>
        <begin position="164"/>
        <end position="179"/>
    </location>
</feature>
<sequence>MTEEKKKVVHLVKVGRQVPGPSTAQPNAKILVKKALPEQRPQDVKYILVKKGHSTGQTLKRLSKDHSPERVKRIFKLLRNAKIESGTEPSTELNVDEAKEIEKESDKKADDERQKPAKKKAKRSSSPQDMFPPSPAFKMAPNVIPGLTVTSTPPPEYTLPPTPASLSPPSTSAPPQEVKPLPPPQRPRTVWRYYTDEEYIRNLIQICLPGDLAPTKSLKDELDDLTDHIMPDIREQNVNALRLLGSVYSGTQNAIPICFLRMNMASTATESPISGDV</sequence>
<dbReference type="AlphaFoldDB" id="A0AA39LRS4"/>
<protein>
    <submittedName>
        <fullName evidence="2">Uncharacterized protein</fullName>
    </submittedName>
</protein>
<reference evidence="2" key="1">
    <citation type="submission" date="2023-06" db="EMBL/GenBank/DDBJ databases">
        <title>Genomic analysis of the entomopathogenic nematode Steinernema hermaphroditum.</title>
        <authorList>
            <person name="Schwarz E.M."/>
            <person name="Heppert J.K."/>
            <person name="Baniya A."/>
            <person name="Schwartz H.T."/>
            <person name="Tan C.-H."/>
            <person name="Antoshechkin I."/>
            <person name="Sternberg P.W."/>
            <person name="Goodrich-Blair H."/>
            <person name="Dillman A.R."/>
        </authorList>
    </citation>
    <scope>NUCLEOTIDE SEQUENCE</scope>
    <source>
        <strain evidence="2">PS9179</strain>
        <tissue evidence="2">Whole animal</tissue>
    </source>
</reference>
<accession>A0AA39LRS4</accession>
<evidence type="ECO:0000313" key="3">
    <source>
        <dbReference type="Proteomes" id="UP001175271"/>
    </source>
</evidence>
<feature type="compositionally biased region" description="Basic and acidic residues" evidence="1">
    <location>
        <begin position="96"/>
        <end position="115"/>
    </location>
</feature>
<name>A0AA39LRS4_9BILA</name>
<proteinExistence type="predicted"/>
<feature type="compositionally biased region" description="Pro residues" evidence="1">
    <location>
        <begin position="152"/>
        <end position="163"/>
    </location>
</feature>
<dbReference type="Proteomes" id="UP001175271">
    <property type="component" value="Unassembled WGS sequence"/>
</dbReference>
<gene>
    <name evidence="2" type="ORF">QR680_019066</name>
</gene>
<keyword evidence="3" id="KW-1185">Reference proteome</keyword>